<dbReference type="Gene3D" id="3.10.20.310">
    <property type="entry name" value="membrane protein fhac"/>
    <property type="match status" value="5"/>
</dbReference>
<evidence type="ECO:0000256" key="3">
    <source>
        <dbReference type="ARBA" id="ARBA00022692"/>
    </source>
</evidence>
<dbReference type="GO" id="GO:1990063">
    <property type="term" value="C:Bam protein complex"/>
    <property type="evidence" value="ECO:0007669"/>
    <property type="project" value="TreeGrafter"/>
</dbReference>
<dbReference type="PANTHER" id="PTHR12815:SF23">
    <property type="entry name" value="OUTER MEMBRANE PROTEIN ASSEMBLY FACTOR BAMA"/>
    <property type="match status" value="1"/>
</dbReference>
<dbReference type="HAMAP" id="MF_01430">
    <property type="entry name" value="OM_assembly_BamA"/>
    <property type="match status" value="1"/>
</dbReference>
<dbReference type="PROSITE" id="PS51779">
    <property type="entry name" value="POTRA"/>
    <property type="match status" value="4"/>
</dbReference>
<evidence type="ECO:0000256" key="7">
    <source>
        <dbReference type="ARBA" id="ARBA00023237"/>
    </source>
</evidence>
<dbReference type="Pfam" id="PF07244">
    <property type="entry name" value="POTRA"/>
    <property type="match status" value="5"/>
</dbReference>
<dbReference type="InterPro" id="IPR034746">
    <property type="entry name" value="POTRA"/>
</dbReference>
<keyword evidence="4" id="KW-0732">Signal</keyword>
<dbReference type="Gene3D" id="2.40.160.50">
    <property type="entry name" value="membrane protein fhac: a member of the omp85/tpsb transporter family"/>
    <property type="match status" value="1"/>
</dbReference>
<protein>
    <submittedName>
        <fullName evidence="9">Outer membrane protein assembly factor YaeT</fullName>
    </submittedName>
</protein>
<dbReference type="GO" id="GO:0043165">
    <property type="term" value="P:Gram-negative-bacterium-type cell outer membrane assembly"/>
    <property type="evidence" value="ECO:0007669"/>
    <property type="project" value="TreeGrafter"/>
</dbReference>
<keyword evidence="6" id="KW-0472">Membrane</keyword>
<dbReference type="NCBIfam" id="TIGR03303">
    <property type="entry name" value="OM_YaeT"/>
    <property type="match status" value="1"/>
</dbReference>
<dbReference type="InterPro" id="IPR039910">
    <property type="entry name" value="D15-like"/>
</dbReference>
<dbReference type="InterPro" id="IPR023707">
    <property type="entry name" value="OM_assembly_BamA"/>
</dbReference>
<comment type="subcellular location">
    <subcellularLocation>
        <location evidence="1">Membrane</location>
    </subcellularLocation>
</comment>
<keyword evidence="5" id="KW-0677">Repeat</keyword>
<dbReference type="Pfam" id="PF01103">
    <property type="entry name" value="Omp85"/>
    <property type="match status" value="1"/>
</dbReference>
<proteinExistence type="inferred from homology"/>
<dbReference type="InterPro" id="IPR010827">
    <property type="entry name" value="BamA/TamA_POTRA"/>
</dbReference>
<feature type="domain" description="POTRA" evidence="8">
    <location>
        <begin position="174"/>
        <end position="262"/>
    </location>
</feature>
<feature type="domain" description="POTRA" evidence="8">
    <location>
        <begin position="23"/>
        <end position="90"/>
    </location>
</feature>
<dbReference type="InterPro" id="IPR000184">
    <property type="entry name" value="Bac_surfAg_D15"/>
</dbReference>
<evidence type="ECO:0000256" key="1">
    <source>
        <dbReference type="ARBA" id="ARBA00004370"/>
    </source>
</evidence>
<keyword evidence="7" id="KW-0998">Cell outer membrane</keyword>
<evidence type="ECO:0000256" key="5">
    <source>
        <dbReference type="ARBA" id="ARBA00022737"/>
    </source>
</evidence>
<organism evidence="9">
    <name type="scientific">hydrothermal vent metagenome</name>
    <dbReference type="NCBI Taxonomy" id="652676"/>
    <lineage>
        <taxon>unclassified sequences</taxon>
        <taxon>metagenomes</taxon>
        <taxon>ecological metagenomes</taxon>
    </lineage>
</organism>
<evidence type="ECO:0000313" key="9">
    <source>
        <dbReference type="EMBL" id="VAW74445.1"/>
    </source>
</evidence>
<accession>A0A3B0Y1A0</accession>
<evidence type="ECO:0000259" key="8">
    <source>
        <dbReference type="PROSITE" id="PS51779"/>
    </source>
</evidence>
<dbReference type="EMBL" id="UOFL01000058">
    <property type="protein sequence ID" value="VAW74445.1"/>
    <property type="molecule type" value="Genomic_DNA"/>
</dbReference>
<dbReference type="AlphaFoldDB" id="A0A3B0Y1A0"/>
<gene>
    <name evidence="9" type="ORF">MNBD_GAMMA12-182</name>
</gene>
<dbReference type="GO" id="GO:0051205">
    <property type="term" value="P:protein insertion into membrane"/>
    <property type="evidence" value="ECO:0007669"/>
    <property type="project" value="TreeGrafter"/>
</dbReference>
<evidence type="ECO:0000256" key="4">
    <source>
        <dbReference type="ARBA" id="ARBA00022729"/>
    </source>
</evidence>
<dbReference type="FunFam" id="3.10.20.310:FF:000002">
    <property type="entry name" value="Outer membrane protein assembly factor BamA"/>
    <property type="match status" value="1"/>
</dbReference>
<reference evidence="9" key="1">
    <citation type="submission" date="2018-06" db="EMBL/GenBank/DDBJ databases">
        <authorList>
            <person name="Zhirakovskaya E."/>
        </authorList>
    </citation>
    <scope>NUCLEOTIDE SEQUENCE</scope>
</reference>
<name>A0A3B0Y1A0_9ZZZZ</name>
<feature type="domain" description="POTRA" evidence="8">
    <location>
        <begin position="91"/>
        <end position="171"/>
    </location>
</feature>
<dbReference type="PANTHER" id="PTHR12815">
    <property type="entry name" value="SORTING AND ASSEMBLY MACHINERY SAMM50 PROTEIN FAMILY MEMBER"/>
    <property type="match status" value="1"/>
</dbReference>
<sequence length="759" mass="85065">MKKWILFIMCLGMMGSSWAFKPFKISDIRVEGLQRIAAGTIFTYIGVKKGEEFNDNKSAQAVRALFKTGFFKDVKLALEGTVVVVMVTERPSIASIEIEGNKSIDDKVLKGNFRRLGFVEGRVFNRSLLDKIEQELRRSFLSQGKYNVRIKTASTPLERNRVAIEITISEGRPAKIKKINVVGNTKFTDKQLLKNFKLTSPKALSFYSKNDQYSKQKLKGDLGKLRSFYLDRGYLDFRLTSTQVSISPDKKGIYITVNIVEGEQYKVDKVKLAGKLVVPVEELQGLINIPIGSIYSLRNATDSKKRITKRLGDEGYAFARIKISTALNRKNSKVTVTIFVDPARRVYVRRIMMIGNLRTSDLVLRREMRQIEGGWYSAKKIKRSRIRLQRLGFFTEVKVGTKPVAGVNDQVDVVFTVKEKPSGNFLASVGFSQTGGILFNTSVQQDNFLGTGRRLGVAVTNSDITTGYRLNYTNPYYTQHGVSRGFVLRTEETDASRANLSNYRTDRTEFSINYGIPINEHDRIRFGLGFKETGVIAGLNSATQISDFIALNGETNQTIELTASYSHDTRNKAVFANRGVLHRISAQVALPSGDLQYFKVRYRHQRFLPISRHFTLFLKGEVGYGDGYDTTTTLPFYENYFSGGVRSVRGFDDNSLGPRDSNDRPIGGAFKVLTSLELIFPPPFATNSKALRVSAFVDAGNVYGDVDDYDSGTLRVSGGLSLIWISPVGPIRLSFAAPIKEFQGDRTQVVQFSLGNAFF</sequence>
<keyword evidence="2" id="KW-1134">Transmembrane beta strand</keyword>
<evidence type="ECO:0000256" key="2">
    <source>
        <dbReference type="ARBA" id="ARBA00022452"/>
    </source>
</evidence>
<evidence type="ECO:0000256" key="6">
    <source>
        <dbReference type="ARBA" id="ARBA00023136"/>
    </source>
</evidence>
<dbReference type="PIRSF" id="PIRSF006076">
    <property type="entry name" value="OM_assembly_OMP85"/>
    <property type="match status" value="1"/>
</dbReference>
<keyword evidence="3" id="KW-0812">Transmembrane</keyword>
<feature type="domain" description="POTRA" evidence="8">
    <location>
        <begin position="346"/>
        <end position="420"/>
    </location>
</feature>